<keyword evidence="4" id="KW-1185">Reference proteome</keyword>
<evidence type="ECO:0000313" key="3">
    <source>
        <dbReference type="EMBL" id="GIO29788.1"/>
    </source>
</evidence>
<feature type="domain" description="Aminoglycoside phosphotransferase" evidence="2">
    <location>
        <begin position="37"/>
        <end position="205"/>
    </location>
</feature>
<dbReference type="GO" id="GO:0009088">
    <property type="term" value="P:threonine biosynthetic process"/>
    <property type="evidence" value="ECO:0007669"/>
    <property type="project" value="TreeGrafter"/>
</dbReference>
<dbReference type="InterPro" id="IPR002575">
    <property type="entry name" value="Aminoglycoside_PTrfase"/>
</dbReference>
<dbReference type="PANTHER" id="PTHR21064:SF6">
    <property type="entry name" value="AMINOGLYCOSIDE PHOSPHOTRANSFERASE DOMAIN-CONTAINING PROTEIN"/>
    <property type="match status" value="1"/>
</dbReference>
<evidence type="ECO:0000313" key="4">
    <source>
        <dbReference type="Proteomes" id="UP000679779"/>
    </source>
</evidence>
<dbReference type="GO" id="GO:0004413">
    <property type="term" value="F:homoserine kinase activity"/>
    <property type="evidence" value="ECO:0007669"/>
    <property type="project" value="TreeGrafter"/>
</dbReference>
<protein>
    <recommendedName>
        <fullName evidence="2">Aminoglycoside phosphotransferase domain-containing protein</fullName>
    </recommendedName>
</protein>
<comment type="caution">
    <text evidence="3">The sequence shown here is derived from an EMBL/GenBank/DDBJ whole genome shotgun (WGS) entry which is preliminary data.</text>
</comment>
<comment type="similarity">
    <text evidence="1">Belongs to the pseudomonas-type ThrB family.</text>
</comment>
<proteinExistence type="inferred from homology"/>
<gene>
    <name evidence="3" type="ORF">J2TS6_09290</name>
</gene>
<dbReference type="Pfam" id="PF01636">
    <property type="entry name" value="APH"/>
    <property type="match status" value="1"/>
</dbReference>
<evidence type="ECO:0000259" key="2">
    <source>
        <dbReference type="Pfam" id="PF01636"/>
    </source>
</evidence>
<organism evidence="3 4">
    <name type="scientific">Paenibacillus albilobatus</name>
    <dbReference type="NCBI Taxonomy" id="2716884"/>
    <lineage>
        <taxon>Bacteria</taxon>
        <taxon>Bacillati</taxon>
        <taxon>Bacillota</taxon>
        <taxon>Bacilli</taxon>
        <taxon>Bacillales</taxon>
        <taxon>Paenibacillaceae</taxon>
        <taxon>Paenibacillus</taxon>
    </lineage>
</organism>
<dbReference type="PANTHER" id="PTHR21064">
    <property type="entry name" value="AMINOGLYCOSIDE PHOSPHOTRANSFERASE DOMAIN-CONTAINING PROTEIN-RELATED"/>
    <property type="match status" value="1"/>
</dbReference>
<reference evidence="3" key="1">
    <citation type="submission" date="2021-03" db="EMBL/GenBank/DDBJ databases">
        <title>Antimicrobial resistance genes in bacteria isolated from Japanese honey, and their potential for conferring macrolide and lincosamide resistance in the American foulbrood pathogen Paenibacillus larvae.</title>
        <authorList>
            <person name="Okamoto M."/>
            <person name="Kumagai M."/>
            <person name="Kanamori H."/>
            <person name="Takamatsu D."/>
        </authorList>
    </citation>
    <scope>NUCLEOTIDE SEQUENCE</scope>
    <source>
        <strain evidence="3">J2TS6</strain>
    </source>
</reference>
<evidence type="ECO:0000256" key="1">
    <source>
        <dbReference type="ARBA" id="ARBA00038240"/>
    </source>
</evidence>
<sequence>MDRIDDLSRSGVSVSKPIVSVHGRMLEVLQLEDSCLIVSSFEKAPGKKIFYPECMNNDLLSEACGELTGRIHVLSQTYEPADKLARRHHWNENYYIKHARKYIPANQHKVWASIEKLMKEMQDLRQGEHYGLIHGDINVGNFFVDDGRITLFDFDECQYSWFVEDIAIQLFYMVYVVLDDSIPERHEQARRFMRFFLQGYEKHRLLDSASLMQMERFLRLREFIVYVGMHRSFDMTKLDDWTTAYLRESRRRLEESIPIVSDLF</sequence>
<dbReference type="Proteomes" id="UP000679779">
    <property type="component" value="Unassembled WGS sequence"/>
</dbReference>
<dbReference type="Gene3D" id="3.90.1200.10">
    <property type="match status" value="1"/>
</dbReference>
<dbReference type="AlphaFoldDB" id="A0A920C9H4"/>
<dbReference type="InterPro" id="IPR050249">
    <property type="entry name" value="Pseudomonas-type_ThrB"/>
</dbReference>
<dbReference type="EMBL" id="BORQ01000001">
    <property type="protein sequence ID" value="GIO29788.1"/>
    <property type="molecule type" value="Genomic_DNA"/>
</dbReference>
<name>A0A920C9H4_9BACL</name>
<dbReference type="InterPro" id="IPR011009">
    <property type="entry name" value="Kinase-like_dom_sf"/>
</dbReference>
<accession>A0A920C9H4</accession>
<dbReference type="SUPFAM" id="SSF56112">
    <property type="entry name" value="Protein kinase-like (PK-like)"/>
    <property type="match status" value="1"/>
</dbReference>